<organism evidence="2 6">
    <name type="scientific">Rotaria magnacalcarata</name>
    <dbReference type="NCBI Taxonomy" id="392030"/>
    <lineage>
        <taxon>Eukaryota</taxon>
        <taxon>Metazoa</taxon>
        <taxon>Spiralia</taxon>
        <taxon>Gnathifera</taxon>
        <taxon>Rotifera</taxon>
        <taxon>Eurotatoria</taxon>
        <taxon>Bdelloidea</taxon>
        <taxon>Philodinida</taxon>
        <taxon>Philodinidae</taxon>
        <taxon>Rotaria</taxon>
    </lineage>
</organism>
<dbReference type="AlphaFoldDB" id="A0A815DIW7"/>
<dbReference type="EMBL" id="CAJNOW010002694">
    <property type="protein sequence ID" value="CAF1361218.1"/>
    <property type="molecule type" value="Genomic_DNA"/>
</dbReference>
<feature type="transmembrane region" description="Helical" evidence="1">
    <location>
        <begin position="108"/>
        <end position="131"/>
    </location>
</feature>
<dbReference type="EMBL" id="CAJNOV010007785">
    <property type="protein sequence ID" value="CAF1298418.1"/>
    <property type="molecule type" value="Genomic_DNA"/>
</dbReference>
<accession>A0A815DIW7</accession>
<feature type="transmembrane region" description="Helical" evidence="1">
    <location>
        <begin position="81"/>
        <end position="102"/>
    </location>
</feature>
<evidence type="ECO:0000313" key="5">
    <source>
        <dbReference type="EMBL" id="CAF5084042.1"/>
    </source>
</evidence>
<keyword evidence="1" id="KW-0812">Transmembrane</keyword>
<feature type="transmembrane region" description="Helical" evidence="1">
    <location>
        <begin position="212"/>
        <end position="232"/>
    </location>
</feature>
<dbReference type="Proteomes" id="UP000663834">
    <property type="component" value="Unassembled WGS sequence"/>
</dbReference>
<proteinExistence type="predicted"/>
<keyword evidence="1" id="KW-1133">Transmembrane helix</keyword>
<dbReference type="Proteomes" id="UP000663824">
    <property type="component" value="Unassembled WGS sequence"/>
</dbReference>
<evidence type="ECO:0000313" key="4">
    <source>
        <dbReference type="EMBL" id="CAF2071706.1"/>
    </source>
</evidence>
<dbReference type="Proteomes" id="UP000676336">
    <property type="component" value="Unassembled WGS sequence"/>
</dbReference>
<gene>
    <name evidence="2" type="ORF">CJN711_LOCUS16798</name>
    <name evidence="3" type="ORF">KQP761_LOCUS7739</name>
    <name evidence="4" type="ORF">MBJ925_LOCUS16838</name>
    <name evidence="5" type="ORF">SMN809_LOCUS60905</name>
</gene>
<evidence type="ECO:0000313" key="3">
    <source>
        <dbReference type="EMBL" id="CAF1361218.1"/>
    </source>
</evidence>
<sequence>MSMERYRENTMNVTTVGNNGVVAVVRETTMEIGKPRATGVIAFIRRTYPASYNHVVRNMNSIDKQMNTKEKRSMRGGHFLLYRYTLILAIVLCFSFGIASIFAKPCAVVPFVLSVLYIALSIYNIVIFFLNRPLINILLTRQVHRGVITGGFINEFYTVPVNATVLTGAIAAFIDPAVIAAAVKRENIQLTEIQVMLYDDRYLHRSKFPKEIILHLIVFIILFILAIIFVSTKSS</sequence>
<reference evidence="2" key="1">
    <citation type="submission" date="2021-02" db="EMBL/GenBank/DDBJ databases">
        <authorList>
            <person name="Nowell W R."/>
        </authorList>
    </citation>
    <scope>NUCLEOTIDE SEQUENCE</scope>
</reference>
<keyword evidence="1" id="KW-0472">Membrane</keyword>
<dbReference type="EMBL" id="CAJNRE010008255">
    <property type="protein sequence ID" value="CAF2071706.1"/>
    <property type="molecule type" value="Genomic_DNA"/>
</dbReference>
<name>A0A815DIW7_9BILA</name>
<evidence type="ECO:0000256" key="1">
    <source>
        <dbReference type="SAM" id="Phobius"/>
    </source>
</evidence>
<dbReference type="Proteomes" id="UP000663855">
    <property type="component" value="Unassembled WGS sequence"/>
</dbReference>
<evidence type="ECO:0000313" key="6">
    <source>
        <dbReference type="Proteomes" id="UP000663855"/>
    </source>
</evidence>
<comment type="caution">
    <text evidence="2">The sequence shown here is derived from an EMBL/GenBank/DDBJ whole genome shotgun (WGS) entry which is preliminary data.</text>
</comment>
<dbReference type="OrthoDB" id="10042085at2759"/>
<protein>
    <submittedName>
        <fullName evidence="2">Uncharacterized protein</fullName>
    </submittedName>
</protein>
<evidence type="ECO:0000313" key="2">
    <source>
        <dbReference type="EMBL" id="CAF1298418.1"/>
    </source>
</evidence>
<dbReference type="EMBL" id="CAJOBI010240549">
    <property type="protein sequence ID" value="CAF5084042.1"/>
    <property type="molecule type" value="Genomic_DNA"/>
</dbReference>